<gene>
    <name evidence="1" type="ORF">POTOM_044713</name>
</gene>
<sequence>MAAAVSSLHIKIPVEGFMECLPAIELPFHIGGDARSVCAVMKMENKLEKTKRKLEIGSFSCPQNPDSSLSKVDFSILFYSNLYYYVWLENPTR</sequence>
<evidence type="ECO:0000313" key="2">
    <source>
        <dbReference type="Proteomes" id="UP000886885"/>
    </source>
</evidence>
<dbReference type="Proteomes" id="UP000886885">
    <property type="component" value="Chromosome 13A"/>
</dbReference>
<reference evidence="1" key="1">
    <citation type="journal article" date="2020" name="bioRxiv">
        <title>Hybrid origin of Populus tomentosa Carr. identified through genome sequencing and phylogenomic analysis.</title>
        <authorList>
            <person name="An X."/>
            <person name="Gao K."/>
            <person name="Chen Z."/>
            <person name="Li J."/>
            <person name="Yang X."/>
            <person name="Yang X."/>
            <person name="Zhou J."/>
            <person name="Guo T."/>
            <person name="Zhao T."/>
            <person name="Huang S."/>
            <person name="Miao D."/>
            <person name="Khan W.U."/>
            <person name="Rao P."/>
            <person name="Ye M."/>
            <person name="Lei B."/>
            <person name="Liao W."/>
            <person name="Wang J."/>
            <person name="Ji L."/>
            <person name="Li Y."/>
            <person name="Guo B."/>
            <person name="Mustafa N.S."/>
            <person name="Li S."/>
            <person name="Yun Q."/>
            <person name="Keller S.R."/>
            <person name="Mao J."/>
            <person name="Zhang R."/>
            <person name="Strauss S.H."/>
        </authorList>
    </citation>
    <scope>NUCLEOTIDE SEQUENCE</scope>
    <source>
        <strain evidence="1">GM15</strain>
        <tissue evidence="1">Leaf</tissue>
    </source>
</reference>
<evidence type="ECO:0000313" key="1">
    <source>
        <dbReference type="EMBL" id="KAG6752478.1"/>
    </source>
</evidence>
<accession>A0A8X7YPZ8</accession>
<dbReference type="EMBL" id="JAAWWB010000025">
    <property type="protein sequence ID" value="KAG6752478.1"/>
    <property type="molecule type" value="Genomic_DNA"/>
</dbReference>
<organism evidence="1 2">
    <name type="scientific">Populus tomentosa</name>
    <name type="common">Chinese white poplar</name>
    <dbReference type="NCBI Taxonomy" id="118781"/>
    <lineage>
        <taxon>Eukaryota</taxon>
        <taxon>Viridiplantae</taxon>
        <taxon>Streptophyta</taxon>
        <taxon>Embryophyta</taxon>
        <taxon>Tracheophyta</taxon>
        <taxon>Spermatophyta</taxon>
        <taxon>Magnoliopsida</taxon>
        <taxon>eudicotyledons</taxon>
        <taxon>Gunneridae</taxon>
        <taxon>Pentapetalae</taxon>
        <taxon>rosids</taxon>
        <taxon>fabids</taxon>
        <taxon>Malpighiales</taxon>
        <taxon>Salicaceae</taxon>
        <taxon>Saliceae</taxon>
        <taxon>Populus</taxon>
    </lineage>
</organism>
<name>A0A8X7YPZ8_POPTO</name>
<protein>
    <submittedName>
        <fullName evidence="1">Uncharacterized protein</fullName>
    </submittedName>
</protein>
<comment type="caution">
    <text evidence="1">The sequence shown here is derived from an EMBL/GenBank/DDBJ whole genome shotgun (WGS) entry which is preliminary data.</text>
</comment>
<dbReference type="AlphaFoldDB" id="A0A8X7YPZ8"/>
<proteinExistence type="predicted"/>
<keyword evidence="2" id="KW-1185">Reference proteome</keyword>